<dbReference type="EMBL" id="GEDC01000091">
    <property type="protein sequence ID" value="JAS37207.1"/>
    <property type="molecule type" value="Transcribed_RNA"/>
</dbReference>
<dbReference type="AlphaFoldDB" id="A0A1B6EH19"/>
<sequence>MSPVQTPYTAPERSLAGYRDVTRAMLRHLMLEQKLPPGHPLVVAYNAHLEMSTASAELDKVADNLQTKEMLEACYTGCSIKYSEGGATATSIDDEWSEGCE</sequence>
<proteinExistence type="predicted"/>
<reference evidence="2" key="1">
    <citation type="submission" date="2015-12" db="EMBL/GenBank/DDBJ databases">
        <title>De novo transcriptome assembly of four potential Pierce s Disease insect vectors from Arizona vineyards.</title>
        <authorList>
            <person name="Tassone E.E."/>
        </authorList>
    </citation>
    <scope>NUCLEOTIDE SEQUENCE</scope>
</reference>
<name>A0A1B6EH19_9HEMI</name>
<organism evidence="2">
    <name type="scientific">Clastoptera arizonana</name>
    <name type="common">Arizona spittle bug</name>
    <dbReference type="NCBI Taxonomy" id="38151"/>
    <lineage>
        <taxon>Eukaryota</taxon>
        <taxon>Metazoa</taxon>
        <taxon>Ecdysozoa</taxon>
        <taxon>Arthropoda</taxon>
        <taxon>Hexapoda</taxon>
        <taxon>Insecta</taxon>
        <taxon>Pterygota</taxon>
        <taxon>Neoptera</taxon>
        <taxon>Paraneoptera</taxon>
        <taxon>Hemiptera</taxon>
        <taxon>Auchenorrhyncha</taxon>
        <taxon>Cercopoidea</taxon>
        <taxon>Clastopteridae</taxon>
        <taxon>Clastoptera</taxon>
    </lineage>
</organism>
<gene>
    <name evidence="2" type="ORF">g.23295</name>
    <name evidence="1" type="ORF">g.23296</name>
</gene>
<evidence type="ECO:0000313" key="1">
    <source>
        <dbReference type="EMBL" id="JAS10545.1"/>
    </source>
</evidence>
<evidence type="ECO:0000313" key="2">
    <source>
        <dbReference type="EMBL" id="JAS37207.1"/>
    </source>
</evidence>
<accession>A0A1B6EH19</accession>
<protein>
    <submittedName>
        <fullName evidence="2">Uncharacterized protein</fullName>
    </submittedName>
</protein>
<dbReference type="EMBL" id="GEDC01026753">
    <property type="protein sequence ID" value="JAS10545.1"/>
    <property type="molecule type" value="Transcribed_RNA"/>
</dbReference>